<dbReference type="Proteomes" id="UP000186955">
    <property type="component" value="Unassembled WGS sequence"/>
</dbReference>
<dbReference type="GO" id="GO:0005886">
    <property type="term" value="C:plasma membrane"/>
    <property type="evidence" value="ECO:0007669"/>
    <property type="project" value="UniProtKB-SubCell"/>
</dbReference>
<keyword evidence="3" id="KW-0812">Transmembrane</keyword>
<evidence type="ECO:0000313" key="4">
    <source>
        <dbReference type="EMBL" id="OKP04978.1"/>
    </source>
</evidence>
<evidence type="ECO:0000256" key="2">
    <source>
        <dbReference type="ARBA" id="ARBA00022475"/>
    </source>
</evidence>
<dbReference type="STRING" id="1316194.A0A1Q5TXL0"/>
<dbReference type="InterPro" id="IPR036259">
    <property type="entry name" value="MFS_trans_sf"/>
</dbReference>
<comment type="caution">
    <text evidence="4">The sequence shown here is derived from an EMBL/GenBank/DDBJ whole genome shotgun (WGS) entry which is preliminary data.</text>
</comment>
<feature type="transmembrane region" description="Helical" evidence="3">
    <location>
        <begin position="119"/>
        <end position="138"/>
    </location>
</feature>
<reference evidence="4 5" key="1">
    <citation type="submission" date="2016-10" db="EMBL/GenBank/DDBJ databases">
        <title>Genome sequence of the ascomycete fungus Penicillium subrubescens.</title>
        <authorList>
            <person name="De Vries R.P."/>
            <person name="Peng M."/>
            <person name="Dilokpimol A."/>
            <person name="Hilden K."/>
            <person name="Makela M.R."/>
            <person name="Grigoriev I."/>
            <person name="Riley R."/>
            <person name="Granchi Z."/>
        </authorList>
    </citation>
    <scope>NUCLEOTIDE SEQUENCE [LARGE SCALE GENOMIC DNA]</scope>
    <source>
        <strain evidence="4 5">CBS 132785</strain>
    </source>
</reference>
<feature type="transmembrane region" description="Helical" evidence="3">
    <location>
        <begin position="233"/>
        <end position="255"/>
    </location>
</feature>
<comment type="subcellular location">
    <subcellularLocation>
        <location evidence="1">Cell inner membrane</location>
        <topology evidence="1">Multi-pass membrane protein</topology>
    </subcellularLocation>
</comment>
<keyword evidence="2" id="KW-1003">Cell membrane</keyword>
<keyword evidence="5" id="KW-1185">Reference proteome</keyword>
<evidence type="ECO:0000313" key="5">
    <source>
        <dbReference type="Proteomes" id="UP000186955"/>
    </source>
</evidence>
<proteinExistence type="predicted"/>
<dbReference type="AlphaFoldDB" id="A0A1Q5TXL0"/>
<dbReference type="EMBL" id="MNBE01000607">
    <property type="protein sequence ID" value="OKP04978.1"/>
    <property type="molecule type" value="Genomic_DNA"/>
</dbReference>
<organism evidence="4 5">
    <name type="scientific">Penicillium subrubescens</name>
    <dbReference type="NCBI Taxonomy" id="1316194"/>
    <lineage>
        <taxon>Eukaryota</taxon>
        <taxon>Fungi</taxon>
        <taxon>Dikarya</taxon>
        <taxon>Ascomycota</taxon>
        <taxon>Pezizomycotina</taxon>
        <taxon>Eurotiomycetes</taxon>
        <taxon>Eurotiomycetidae</taxon>
        <taxon>Eurotiales</taxon>
        <taxon>Aspergillaceae</taxon>
        <taxon>Penicillium</taxon>
    </lineage>
</organism>
<sequence length="363" mass="40029">MLGTLNTKFQALVNMTTGQTVALHCVYFMAYFCGPPAFSYYLPPYQIWFQNHHHYRIMYICNRVSGLLAICDFGIVLGIIVSNYIATLGLSTLQISANPFIILCGLSQRPEGRQNLAQALRGVGSVAALLLSNLILFQKTRISSPVDAQWTYLAVAMFSIALAGFFYYYPLPEVTMNELENTWGLTAAPPSRVMAGVIFLTTPVKPEQLLGFSTIGASVTWIVSIVLNTKSFLAPFYLNYIFLAAIFPTIFGMALRCQGGRIHLCSASQISLMVGGAIFPAVQDGIENATSIQKSLILPAALFYSALILPLFTLWDPVRSVLRRGSSMRPSRMGILVQSSDEEVIRHPDIRVEHAVIIENQLA</sequence>
<dbReference type="PANTHER" id="PTHR43702">
    <property type="entry name" value="L-FUCOSE-PROTON SYMPORTER"/>
    <property type="match status" value="1"/>
</dbReference>
<protein>
    <submittedName>
        <fullName evidence="4">Uncharacterized protein</fullName>
    </submittedName>
</protein>
<accession>A0A1Q5TXL0</accession>
<feature type="transmembrane region" description="Helical" evidence="3">
    <location>
        <begin position="262"/>
        <end position="283"/>
    </location>
</feature>
<feature type="transmembrane region" description="Helical" evidence="3">
    <location>
        <begin position="20"/>
        <end position="43"/>
    </location>
</feature>
<gene>
    <name evidence="4" type="ORF">PENSUB_6723</name>
</gene>
<name>A0A1Q5TXL0_9EURO</name>
<feature type="transmembrane region" description="Helical" evidence="3">
    <location>
        <begin position="150"/>
        <end position="170"/>
    </location>
</feature>
<evidence type="ECO:0000256" key="3">
    <source>
        <dbReference type="SAM" id="Phobius"/>
    </source>
</evidence>
<feature type="transmembrane region" description="Helical" evidence="3">
    <location>
        <begin position="64"/>
        <end position="86"/>
    </location>
</feature>
<dbReference type="PANTHER" id="PTHR43702:SF13">
    <property type="entry name" value="MONOSACCHARIDE TRANSPORTER, PUTATIVE (AFU_ORTHOLOGUE AFUA_4G06630)-RELATED"/>
    <property type="match status" value="1"/>
</dbReference>
<keyword evidence="3" id="KW-1133">Transmembrane helix</keyword>
<feature type="transmembrane region" description="Helical" evidence="3">
    <location>
        <begin position="295"/>
        <end position="315"/>
    </location>
</feature>
<evidence type="ECO:0000256" key="1">
    <source>
        <dbReference type="ARBA" id="ARBA00004429"/>
    </source>
</evidence>
<dbReference type="InterPro" id="IPR050375">
    <property type="entry name" value="MFS_TsgA-like"/>
</dbReference>
<dbReference type="Gene3D" id="1.20.1250.20">
    <property type="entry name" value="MFS general substrate transporter like domains"/>
    <property type="match status" value="1"/>
</dbReference>
<feature type="transmembrane region" description="Helical" evidence="3">
    <location>
        <begin position="209"/>
        <end position="227"/>
    </location>
</feature>
<keyword evidence="3" id="KW-0472">Membrane</keyword>